<organism evidence="1 2">
    <name type="scientific">Brachionus plicatilis</name>
    <name type="common">Marine rotifer</name>
    <name type="synonym">Brachionus muelleri</name>
    <dbReference type="NCBI Taxonomy" id="10195"/>
    <lineage>
        <taxon>Eukaryota</taxon>
        <taxon>Metazoa</taxon>
        <taxon>Spiralia</taxon>
        <taxon>Gnathifera</taxon>
        <taxon>Rotifera</taxon>
        <taxon>Eurotatoria</taxon>
        <taxon>Monogononta</taxon>
        <taxon>Pseudotrocha</taxon>
        <taxon>Ploima</taxon>
        <taxon>Brachionidae</taxon>
        <taxon>Brachionus</taxon>
    </lineage>
</organism>
<dbReference type="EMBL" id="REGN01009086">
    <property type="protein sequence ID" value="RNA01982.1"/>
    <property type="molecule type" value="Genomic_DNA"/>
</dbReference>
<dbReference type="AlphaFoldDB" id="A0A3M7PS58"/>
<evidence type="ECO:0000313" key="2">
    <source>
        <dbReference type="Proteomes" id="UP000276133"/>
    </source>
</evidence>
<comment type="caution">
    <text evidence="1">The sequence shown here is derived from an EMBL/GenBank/DDBJ whole genome shotgun (WGS) entry which is preliminary data.</text>
</comment>
<keyword evidence="2" id="KW-1185">Reference proteome</keyword>
<dbReference type="Proteomes" id="UP000276133">
    <property type="component" value="Unassembled WGS sequence"/>
</dbReference>
<protein>
    <submittedName>
        <fullName evidence="1">Uncharacterized protein</fullName>
    </submittedName>
</protein>
<proteinExistence type="predicted"/>
<name>A0A3M7PS58_BRAPC</name>
<gene>
    <name evidence="1" type="ORF">BpHYR1_032671</name>
</gene>
<accession>A0A3M7PS58</accession>
<reference evidence="1 2" key="1">
    <citation type="journal article" date="2018" name="Sci. Rep.">
        <title>Genomic signatures of local adaptation to the degree of environmental predictability in rotifers.</title>
        <authorList>
            <person name="Franch-Gras L."/>
            <person name="Hahn C."/>
            <person name="Garcia-Roger E.M."/>
            <person name="Carmona M.J."/>
            <person name="Serra M."/>
            <person name="Gomez A."/>
        </authorList>
    </citation>
    <scope>NUCLEOTIDE SEQUENCE [LARGE SCALE GENOMIC DNA]</scope>
    <source>
        <strain evidence="1">HYR1</strain>
    </source>
</reference>
<evidence type="ECO:0000313" key="1">
    <source>
        <dbReference type="EMBL" id="RNA01982.1"/>
    </source>
</evidence>
<sequence>MQSPLLRISSKKKLITNICSNGTTKFKIDQLNFIFEILSLKEQQLFKRFAFFGTLDYGLRLYFGTFKQIWKKI</sequence>